<sequence length="296" mass="33472">MALVAVVICFNAATAFALETGPGEYRHEDRETGKTLTVWYYKPADFDARTPVVIIMHGMGRNGKSYRDSWARHAQAKNFMLLVPEFSKKDFPGSEAYNLGNYMLPDKRVSPKSKWSYTIIERIFDDFKTRREKTDVRKYYLYGHSAGAQFVHRLLLLLPEARVQLAVSANAGFYTMPDFTKEWPYGIKDTNLPKDSLRQYLAVPMVVLLGEKDNDPNHSSLPRAPQAYEQGDNRFARGNYFFDFCQNAAKKSDIPFNWKRQTVPGAGHSNKLMSVAAVELFAADMAADKAAAAKAK</sequence>
<dbReference type="InterPro" id="IPR029058">
    <property type="entry name" value="AB_hydrolase_fold"/>
</dbReference>
<evidence type="ECO:0000313" key="3">
    <source>
        <dbReference type="Proteomes" id="UP000244896"/>
    </source>
</evidence>
<dbReference type="SUPFAM" id="SSF53474">
    <property type="entry name" value="alpha/beta-Hydrolases"/>
    <property type="match status" value="1"/>
</dbReference>
<keyword evidence="1" id="KW-0732">Signal</keyword>
<name>A0A2U8E2C2_9BACT</name>
<feature type="chain" id="PRO_5016111899" description="Alpha/beta hydrolase" evidence="1">
    <location>
        <begin position="18"/>
        <end position="296"/>
    </location>
</feature>
<proteinExistence type="predicted"/>
<feature type="signal peptide" evidence="1">
    <location>
        <begin position="1"/>
        <end position="17"/>
    </location>
</feature>
<accession>A0A2U8E2C2</accession>
<gene>
    <name evidence="2" type="ORF">CKA38_06365</name>
</gene>
<protein>
    <recommendedName>
        <fullName evidence="4">Alpha/beta hydrolase</fullName>
    </recommendedName>
</protein>
<reference evidence="2 3" key="1">
    <citation type="journal article" date="2018" name="Syst. Appl. Microbiol.">
        <title>Ereboglobus luteus gen. nov. sp. nov. from cockroach guts, and new insights into the oxygen relationship of the genera Opitutus and Didymococcus (Verrucomicrobia: Opitutaceae).</title>
        <authorList>
            <person name="Tegtmeier D."/>
            <person name="Belitz A."/>
            <person name="Radek R."/>
            <person name="Heimerl T."/>
            <person name="Brune A."/>
        </authorList>
    </citation>
    <scope>NUCLEOTIDE SEQUENCE [LARGE SCALE GENOMIC DNA]</scope>
    <source>
        <strain evidence="2 3">Ho45</strain>
    </source>
</reference>
<organism evidence="2 3">
    <name type="scientific">Ereboglobus luteus</name>
    <dbReference type="NCBI Taxonomy" id="1796921"/>
    <lineage>
        <taxon>Bacteria</taxon>
        <taxon>Pseudomonadati</taxon>
        <taxon>Verrucomicrobiota</taxon>
        <taxon>Opitutia</taxon>
        <taxon>Opitutales</taxon>
        <taxon>Opitutaceae</taxon>
        <taxon>Ereboglobus</taxon>
    </lineage>
</organism>
<dbReference type="KEGG" id="elut:CKA38_06365"/>
<evidence type="ECO:0000256" key="1">
    <source>
        <dbReference type="SAM" id="SignalP"/>
    </source>
</evidence>
<dbReference type="Gene3D" id="3.40.50.1820">
    <property type="entry name" value="alpha/beta hydrolase"/>
    <property type="match status" value="1"/>
</dbReference>
<dbReference type="EMBL" id="CP023004">
    <property type="protein sequence ID" value="AWI08926.1"/>
    <property type="molecule type" value="Genomic_DNA"/>
</dbReference>
<keyword evidence="3" id="KW-1185">Reference proteome</keyword>
<dbReference type="AlphaFoldDB" id="A0A2U8E2C2"/>
<evidence type="ECO:0000313" key="2">
    <source>
        <dbReference type="EMBL" id="AWI08926.1"/>
    </source>
</evidence>
<evidence type="ECO:0008006" key="4">
    <source>
        <dbReference type="Google" id="ProtNLM"/>
    </source>
</evidence>
<dbReference type="Proteomes" id="UP000244896">
    <property type="component" value="Chromosome"/>
</dbReference>